<comment type="caution">
    <text evidence="2">The sequence shown here is derived from an EMBL/GenBank/DDBJ whole genome shotgun (WGS) entry which is preliminary data.</text>
</comment>
<name>A0AAD4BKU0_BOLED</name>
<organism evidence="2 3">
    <name type="scientific">Boletus edulis BED1</name>
    <dbReference type="NCBI Taxonomy" id="1328754"/>
    <lineage>
        <taxon>Eukaryota</taxon>
        <taxon>Fungi</taxon>
        <taxon>Dikarya</taxon>
        <taxon>Basidiomycota</taxon>
        <taxon>Agaricomycotina</taxon>
        <taxon>Agaricomycetes</taxon>
        <taxon>Agaricomycetidae</taxon>
        <taxon>Boletales</taxon>
        <taxon>Boletineae</taxon>
        <taxon>Boletaceae</taxon>
        <taxon>Boletoideae</taxon>
        <taxon>Boletus</taxon>
    </lineage>
</organism>
<dbReference type="EMBL" id="WHUW01000033">
    <property type="protein sequence ID" value="KAF8433483.1"/>
    <property type="molecule type" value="Genomic_DNA"/>
</dbReference>
<gene>
    <name evidence="2" type="ORF">L210DRAFT_3556257</name>
</gene>
<dbReference type="AlphaFoldDB" id="A0AAD4BKU0"/>
<evidence type="ECO:0000256" key="1">
    <source>
        <dbReference type="SAM" id="MobiDB-lite"/>
    </source>
</evidence>
<sequence length="123" mass="14035">MWSSQRRQSSFQNTFSQPNWRTSLRFRCPAVRDLSGRRESRQLLLHPHPHPHLRPRPCWIFISDETCFGLEPGALAFARAPRSSVGLLPPLGRTPGRDLLPTLGRTPGKEAADRIRRDLLGDM</sequence>
<evidence type="ECO:0000313" key="2">
    <source>
        <dbReference type="EMBL" id="KAF8433483.1"/>
    </source>
</evidence>
<feature type="region of interest" description="Disordered" evidence="1">
    <location>
        <begin position="88"/>
        <end position="112"/>
    </location>
</feature>
<reference evidence="2" key="2">
    <citation type="journal article" date="2020" name="Nat. Commun.">
        <title>Large-scale genome sequencing of mycorrhizal fungi provides insights into the early evolution of symbiotic traits.</title>
        <authorList>
            <person name="Miyauchi S."/>
            <person name="Kiss E."/>
            <person name="Kuo A."/>
            <person name="Drula E."/>
            <person name="Kohler A."/>
            <person name="Sanchez-Garcia M."/>
            <person name="Morin E."/>
            <person name="Andreopoulos B."/>
            <person name="Barry K.W."/>
            <person name="Bonito G."/>
            <person name="Buee M."/>
            <person name="Carver A."/>
            <person name="Chen C."/>
            <person name="Cichocki N."/>
            <person name="Clum A."/>
            <person name="Culley D."/>
            <person name="Crous P.W."/>
            <person name="Fauchery L."/>
            <person name="Girlanda M."/>
            <person name="Hayes R.D."/>
            <person name="Keri Z."/>
            <person name="LaButti K."/>
            <person name="Lipzen A."/>
            <person name="Lombard V."/>
            <person name="Magnuson J."/>
            <person name="Maillard F."/>
            <person name="Murat C."/>
            <person name="Nolan M."/>
            <person name="Ohm R.A."/>
            <person name="Pangilinan J."/>
            <person name="Pereira M.F."/>
            <person name="Perotto S."/>
            <person name="Peter M."/>
            <person name="Pfister S."/>
            <person name="Riley R."/>
            <person name="Sitrit Y."/>
            <person name="Stielow J.B."/>
            <person name="Szollosi G."/>
            <person name="Zifcakova L."/>
            <person name="Stursova M."/>
            <person name="Spatafora J.W."/>
            <person name="Tedersoo L."/>
            <person name="Vaario L.M."/>
            <person name="Yamada A."/>
            <person name="Yan M."/>
            <person name="Wang P."/>
            <person name="Xu J."/>
            <person name="Bruns T."/>
            <person name="Baldrian P."/>
            <person name="Vilgalys R."/>
            <person name="Dunand C."/>
            <person name="Henrissat B."/>
            <person name="Grigoriev I.V."/>
            <person name="Hibbett D."/>
            <person name="Nagy L.G."/>
            <person name="Martin F.M."/>
        </authorList>
    </citation>
    <scope>NUCLEOTIDE SEQUENCE</scope>
    <source>
        <strain evidence="2">BED1</strain>
    </source>
</reference>
<evidence type="ECO:0000313" key="3">
    <source>
        <dbReference type="Proteomes" id="UP001194468"/>
    </source>
</evidence>
<proteinExistence type="predicted"/>
<accession>A0AAD4BKU0</accession>
<protein>
    <submittedName>
        <fullName evidence="2">Uncharacterized protein</fullName>
    </submittedName>
</protein>
<dbReference type="Proteomes" id="UP001194468">
    <property type="component" value="Unassembled WGS sequence"/>
</dbReference>
<keyword evidence="3" id="KW-1185">Reference proteome</keyword>
<reference evidence="2" key="1">
    <citation type="submission" date="2019-10" db="EMBL/GenBank/DDBJ databases">
        <authorList>
            <consortium name="DOE Joint Genome Institute"/>
            <person name="Kuo A."/>
            <person name="Miyauchi S."/>
            <person name="Kiss E."/>
            <person name="Drula E."/>
            <person name="Kohler A."/>
            <person name="Sanchez-Garcia M."/>
            <person name="Andreopoulos B."/>
            <person name="Barry K.W."/>
            <person name="Bonito G."/>
            <person name="Buee M."/>
            <person name="Carver A."/>
            <person name="Chen C."/>
            <person name="Cichocki N."/>
            <person name="Clum A."/>
            <person name="Culley D."/>
            <person name="Crous P.W."/>
            <person name="Fauchery L."/>
            <person name="Girlanda M."/>
            <person name="Hayes R."/>
            <person name="Keri Z."/>
            <person name="LaButti K."/>
            <person name="Lipzen A."/>
            <person name="Lombard V."/>
            <person name="Magnuson J."/>
            <person name="Maillard F."/>
            <person name="Morin E."/>
            <person name="Murat C."/>
            <person name="Nolan M."/>
            <person name="Ohm R."/>
            <person name="Pangilinan J."/>
            <person name="Pereira M."/>
            <person name="Perotto S."/>
            <person name="Peter M."/>
            <person name="Riley R."/>
            <person name="Sitrit Y."/>
            <person name="Stielow B."/>
            <person name="Szollosi G."/>
            <person name="Zifcakova L."/>
            <person name="Stursova M."/>
            <person name="Spatafora J.W."/>
            <person name="Tedersoo L."/>
            <person name="Vaario L.-M."/>
            <person name="Yamada A."/>
            <person name="Yan M."/>
            <person name="Wang P."/>
            <person name="Xu J."/>
            <person name="Bruns T."/>
            <person name="Baldrian P."/>
            <person name="Vilgalys R."/>
            <person name="Henrissat B."/>
            <person name="Grigoriev I.V."/>
            <person name="Hibbett D."/>
            <person name="Nagy L.G."/>
            <person name="Martin F.M."/>
        </authorList>
    </citation>
    <scope>NUCLEOTIDE SEQUENCE</scope>
    <source>
        <strain evidence="2">BED1</strain>
    </source>
</reference>